<dbReference type="SUPFAM" id="SSF52833">
    <property type="entry name" value="Thioredoxin-like"/>
    <property type="match status" value="1"/>
</dbReference>
<sequence>MVSLLLALVLSSVTSEQQMQQNYASVYKQSIEENKPLMVVVGAEWCPACHVLKDSTIKQMAQTGELDEVCVAVIDKDRDPELAKQLTQGENMLPQIIMFTKTESGQWNRRRLMGFQPKQPVRSLIRKAILDRQG</sequence>
<dbReference type="InterPro" id="IPR036249">
    <property type="entry name" value="Thioredoxin-like_sf"/>
</dbReference>
<dbReference type="PANTHER" id="PTHR15337">
    <property type="entry name" value="ANTERIOR GRADIENT PROTEIN-RELATED"/>
    <property type="match status" value="1"/>
</dbReference>
<dbReference type="Gene3D" id="3.40.30.10">
    <property type="entry name" value="Glutaredoxin"/>
    <property type="match status" value="1"/>
</dbReference>
<evidence type="ECO:0000313" key="2">
    <source>
        <dbReference type="EMBL" id="GAA4461136.1"/>
    </source>
</evidence>
<dbReference type="Proteomes" id="UP001500840">
    <property type="component" value="Unassembled WGS sequence"/>
</dbReference>
<proteinExistence type="predicted"/>
<evidence type="ECO:0000256" key="1">
    <source>
        <dbReference type="ARBA" id="ARBA00022729"/>
    </source>
</evidence>
<accession>A0ABP8N7W2</accession>
<comment type="caution">
    <text evidence="2">The sequence shown here is derived from an EMBL/GenBank/DDBJ whole genome shotgun (WGS) entry which is preliminary data.</text>
</comment>
<gene>
    <name evidence="2" type="ORF">GCM10023156_43160</name>
</gene>
<dbReference type="PANTHER" id="PTHR15337:SF11">
    <property type="entry name" value="THIOREDOXIN DOMAIN-CONTAINING PROTEIN"/>
    <property type="match status" value="1"/>
</dbReference>
<dbReference type="RefSeq" id="WP_339937984.1">
    <property type="nucleotide sequence ID" value="NZ_BAABGA010000054.1"/>
</dbReference>
<reference evidence="3" key="1">
    <citation type="journal article" date="2019" name="Int. J. Syst. Evol. Microbiol.">
        <title>The Global Catalogue of Microorganisms (GCM) 10K type strain sequencing project: providing services to taxonomists for standard genome sequencing and annotation.</title>
        <authorList>
            <consortium name="The Broad Institute Genomics Platform"/>
            <consortium name="The Broad Institute Genome Sequencing Center for Infectious Disease"/>
            <person name="Wu L."/>
            <person name="Ma J."/>
        </authorList>
    </citation>
    <scope>NUCLEOTIDE SEQUENCE [LARGE SCALE GENOMIC DNA]</scope>
    <source>
        <strain evidence="3">JCM 17759</strain>
    </source>
</reference>
<keyword evidence="3" id="KW-1185">Reference proteome</keyword>
<dbReference type="CDD" id="cd02947">
    <property type="entry name" value="TRX_family"/>
    <property type="match status" value="1"/>
</dbReference>
<dbReference type="Pfam" id="PF13899">
    <property type="entry name" value="Thioredoxin_7"/>
    <property type="match status" value="1"/>
</dbReference>
<dbReference type="InterPro" id="IPR051099">
    <property type="entry name" value="AGR/TXD"/>
</dbReference>
<name>A0ABP8N7W2_9BACT</name>
<protein>
    <submittedName>
        <fullName evidence="2">Thioredoxin family protein</fullName>
    </submittedName>
</protein>
<dbReference type="EMBL" id="BAABGA010000054">
    <property type="protein sequence ID" value="GAA4461136.1"/>
    <property type="molecule type" value="Genomic_DNA"/>
</dbReference>
<keyword evidence="1" id="KW-0732">Signal</keyword>
<evidence type="ECO:0000313" key="3">
    <source>
        <dbReference type="Proteomes" id="UP001500840"/>
    </source>
</evidence>
<organism evidence="2 3">
    <name type="scientific">Novipirellula rosea</name>
    <dbReference type="NCBI Taxonomy" id="1031540"/>
    <lineage>
        <taxon>Bacteria</taxon>
        <taxon>Pseudomonadati</taxon>
        <taxon>Planctomycetota</taxon>
        <taxon>Planctomycetia</taxon>
        <taxon>Pirellulales</taxon>
        <taxon>Pirellulaceae</taxon>
        <taxon>Novipirellula</taxon>
    </lineage>
</organism>